<evidence type="ECO:0000256" key="2">
    <source>
        <dbReference type="ARBA" id="ARBA00022844"/>
    </source>
</evidence>
<comment type="subcellular location">
    <subcellularLocation>
        <location evidence="1">Virion</location>
    </subcellularLocation>
</comment>
<dbReference type="SUPFAM" id="SSF51126">
    <property type="entry name" value="Pectin lyase-like"/>
    <property type="match status" value="1"/>
</dbReference>
<accession>A0A8S5NGK1</accession>
<dbReference type="InterPro" id="IPR011050">
    <property type="entry name" value="Pectin_lyase_fold/virulence"/>
</dbReference>
<evidence type="ECO:0000313" key="3">
    <source>
        <dbReference type="EMBL" id="DAD93492.1"/>
    </source>
</evidence>
<dbReference type="EMBL" id="BK015160">
    <property type="protein sequence ID" value="DAD93492.1"/>
    <property type="molecule type" value="Genomic_DNA"/>
</dbReference>
<evidence type="ECO:0000256" key="1">
    <source>
        <dbReference type="ARBA" id="ARBA00004328"/>
    </source>
</evidence>
<organism evidence="3">
    <name type="scientific">Myoviridae sp. ct0wg9</name>
    <dbReference type="NCBI Taxonomy" id="2826600"/>
    <lineage>
        <taxon>Viruses</taxon>
        <taxon>Duplodnaviria</taxon>
        <taxon>Heunggongvirae</taxon>
        <taxon>Uroviricota</taxon>
        <taxon>Caudoviricetes</taxon>
    </lineage>
</organism>
<name>A0A8S5NGK1_9CAUD</name>
<sequence length="832" mass="92172">MIRTDLGIATAYAEAVSKGYTGTRDEFGQMFADFGKTAEKVTEDKKAVEQMKASVEEKKNSVDTTASEFGQNVADKTAEAKAAITEHANTEKESATAAISEAKDVATGAITEAQTSATDAIASAKDSATAEIAKKGTDTLATIPEDYTALTGQVGSLKEDIVYKRNARLIPVQFETILGYYASDGFVSGKKEWQARLMRVPCKKGDKYLYHGYSDNIYGVSFLDSEFGIIRQIHVPENKEFEMDVNVIDNASYIDFYSASYNTKTYVLKYSREDTSNNDVGKIFIDASSQLSETDNKYFSPTREELIYSASTKLKEITPENDTVFKFSFTQNQSATAYVDDFCIVTSNNYVNGTEIFHENIIAFVPAGKTLRINDYNSNIYTSKFEKLIPITEQYINGKIPVVPSVVDIVKNKDMNPVTSNAVYQAIQSSMVNISTGLPFIAVASSEAPSAIKSVCQFICDGSDDSIEIQNAINSLASTGGKVFLTKGKFFISQPIETGNTLIELCGEGALLDLREDTLNSPDRGGTILQAVGNTDLLHIGGAKGTTIHDLSFFGYGRNKTDNTSYGIRFTGYADTDRIYNCGFTNCAVAIGADTPTDVLYIHNLSVQRNKVGICLYRSDAEVHDCLFCENIGMENVSWDNKTYNINCADICVNDGKIYNNTFRRSGMCYDIFKVYGNESGLESDDVKPISSVVLLGCARIIENYFFDKIYANCIRVMSRTDFVYIEGNSFTKWGHKDQTDDCRKSAICFDAGSVFGTIMNNRFYSDSNTEKFTDKYAIYENNTDEDNSYWRYSNTYMNNFIGNLTADTENKCRIIGTAPQNQFINNIVVNR</sequence>
<dbReference type="GO" id="GO:0051701">
    <property type="term" value="P:biological process involved in interaction with host"/>
    <property type="evidence" value="ECO:0007669"/>
    <property type="project" value="UniProtKB-ARBA"/>
</dbReference>
<proteinExistence type="predicted"/>
<dbReference type="GO" id="GO:0044423">
    <property type="term" value="C:virion component"/>
    <property type="evidence" value="ECO:0007669"/>
    <property type="project" value="UniProtKB-KW"/>
</dbReference>
<reference evidence="3" key="1">
    <citation type="journal article" date="2021" name="Proc. Natl. Acad. Sci. U.S.A.">
        <title>A Catalog of Tens of Thousands of Viruses from Human Metagenomes Reveals Hidden Associations with Chronic Diseases.</title>
        <authorList>
            <person name="Tisza M.J."/>
            <person name="Buck C.B."/>
        </authorList>
    </citation>
    <scope>NUCLEOTIDE SEQUENCE</scope>
    <source>
        <strain evidence="3">Ct0wg9</strain>
    </source>
</reference>
<protein>
    <submittedName>
        <fullName evidence="3">Uncharacterized protein</fullName>
    </submittedName>
</protein>
<dbReference type="GO" id="GO:0019058">
    <property type="term" value="P:viral life cycle"/>
    <property type="evidence" value="ECO:0007669"/>
    <property type="project" value="UniProtKB-ARBA"/>
</dbReference>
<keyword evidence="2" id="KW-0946">Virion</keyword>